<organism evidence="11 12">
    <name type="scientific">Marinovum algicola</name>
    <dbReference type="NCBI Taxonomy" id="42444"/>
    <lineage>
        <taxon>Bacteria</taxon>
        <taxon>Pseudomonadati</taxon>
        <taxon>Pseudomonadota</taxon>
        <taxon>Alphaproteobacteria</taxon>
        <taxon>Rhodobacterales</taxon>
        <taxon>Roseobacteraceae</taxon>
        <taxon>Marinovum</taxon>
    </lineage>
</organism>
<comment type="caution">
    <text evidence="11">The sequence shown here is derived from an EMBL/GenBank/DDBJ whole genome shotgun (WGS) entry which is preliminary data.</text>
</comment>
<evidence type="ECO:0000256" key="8">
    <source>
        <dbReference type="ARBA" id="ARBA00022989"/>
    </source>
</evidence>
<keyword evidence="9 10" id="KW-0472">Membrane</keyword>
<keyword evidence="5" id="KW-0488">Methylation</keyword>
<dbReference type="AlphaFoldDB" id="A0A975WEC3"/>
<accession>A0A975WEC3</accession>
<evidence type="ECO:0000256" key="6">
    <source>
        <dbReference type="ARBA" id="ARBA00022519"/>
    </source>
</evidence>
<evidence type="ECO:0000256" key="5">
    <source>
        <dbReference type="ARBA" id="ARBA00022481"/>
    </source>
</evidence>
<evidence type="ECO:0000256" key="3">
    <source>
        <dbReference type="ARBA" id="ARBA00021539"/>
    </source>
</evidence>
<keyword evidence="12" id="KW-1185">Reference proteome</keyword>
<dbReference type="Proteomes" id="UP000182932">
    <property type="component" value="Unassembled WGS sequence"/>
</dbReference>
<dbReference type="GO" id="GO:0015628">
    <property type="term" value="P:protein secretion by the type II secretion system"/>
    <property type="evidence" value="ECO:0007669"/>
    <property type="project" value="InterPro"/>
</dbReference>
<dbReference type="InterPro" id="IPR051621">
    <property type="entry name" value="T2SS_protein_J"/>
</dbReference>
<dbReference type="GO" id="GO:0005886">
    <property type="term" value="C:plasma membrane"/>
    <property type="evidence" value="ECO:0007669"/>
    <property type="project" value="UniProtKB-SubCell"/>
</dbReference>
<feature type="transmembrane region" description="Helical" evidence="10">
    <location>
        <begin position="12"/>
        <end position="32"/>
    </location>
</feature>
<dbReference type="SUPFAM" id="SSF54523">
    <property type="entry name" value="Pili subunits"/>
    <property type="match status" value="1"/>
</dbReference>
<keyword evidence="8 10" id="KW-1133">Transmembrane helix</keyword>
<evidence type="ECO:0000313" key="12">
    <source>
        <dbReference type="Proteomes" id="UP000182932"/>
    </source>
</evidence>
<reference evidence="11 12" key="1">
    <citation type="submission" date="2016-10" db="EMBL/GenBank/DDBJ databases">
        <authorList>
            <person name="Varghese N."/>
            <person name="Submissions S."/>
        </authorList>
    </citation>
    <scope>NUCLEOTIDE SEQUENCE [LARGE SCALE GENOMIC DNA]</scope>
    <source>
        <strain evidence="11 12">FF3</strain>
    </source>
</reference>
<gene>
    <name evidence="11" type="ORF">SAMN04487940_12352</name>
</gene>
<keyword evidence="7 10" id="KW-0812">Transmembrane</keyword>
<dbReference type="InterPro" id="IPR045584">
    <property type="entry name" value="Pilin-like"/>
</dbReference>
<name>A0A975WEC3_9RHOB</name>
<proteinExistence type="inferred from homology"/>
<evidence type="ECO:0000256" key="2">
    <source>
        <dbReference type="ARBA" id="ARBA00011084"/>
    </source>
</evidence>
<dbReference type="PANTHER" id="PTHR39583:SF2">
    <property type="entry name" value="TYPE II SECRETION SYSTEM PROTEIN J"/>
    <property type="match status" value="1"/>
</dbReference>
<sequence length="176" mass="19405">MRPRPDAGMTLIEMLVALAILSVIGVAGLTMLDTTLNVQRRTEGRLDRIEEIDRALTVLRRDLATAAPGFAVLDEGGLTFLRATTDAPLSLRIALEEGTLTRQVQRGPETPPQHLLTGVREARWRLLDGARRWQTAWPEPSASPRAAELTLRLELPQRGEVAEVTRLFPMPAGATR</sequence>
<dbReference type="Pfam" id="PF07963">
    <property type="entry name" value="N_methyl"/>
    <property type="match status" value="1"/>
</dbReference>
<evidence type="ECO:0000256" key="7">
    <source>
        <dbReference type="ARBA" id="ARBA00022692"/>
    </source>
</evidence>
<comment type="subcellular location">
    <subcellularLocation>
        <location evidence="1">Cell inner membrane</location>
        <topology evidence="1">Single-pass membrane protein</topology>
    </subcellularLocation>
</comment>
<dbReference type="NCBIfam" id="TIGR02532">
    <property type="entry name" value="IV_pilin_GFxxxE"/>
    <property type="match status" value="1"/>
</dbReference>
<keyword evidence="6" id="KW-0997">Cell inner membrane</keyword>
<dbReference type="InterPro" id="IPR012902">
    <property type="entry name" value="N_methyl_site"/>
</dbReference>
<protein>
    <recommendedName>
        <fullName evidence="3">Type II secretion system protein J</fullName>
    </recommendedName>
</protein>
<evidence type="ECO:0000256" key="10">
    <source>
        <dbReference type="SAM" id="Phobius"/>
    </source>
</evidence>
<evidence type="ECO:0000256" key="1">
    <source>
        <dbReference type="ARBA" id="ARBA00004377"/>
    </source>
</evidence>
<dbReference type="GeneID" id="80820607"/>
<evidence type="ECO:0000256" key="4">
    <source>
        <dbReference type="ARBA" id="ARBA00022475"/>
    </source>
</evidence>
<dbReference type="Pfam" id="PF11612">
    <property type="entry name" value="T2SSJ"/>
    <property type="match status" value="1"/>
</dbReference>
<evidence type="ECO:0000256" key="9">
    <source>
        <dbReference type="ARBA" id="ARBA00023136"/>
    </source>
</evidence>
<dbReference type="RefSeq" id="WP_074839309.1">
    <property type="nucleotide sequence ID" value="NZ_CATLQZ010000024.1"/>
</dbReference>
<dbReference type="PANTHER" id="PTHR39583">
    <property type="entry name" value="TYPE II SECRETION SYSTEM PROTEIN J-RELATED"/>
    <property type="match status" value="1"/>
</dbReference>
<dbReference type="GO" id="GO:0015627">
    <property type="term" value="C:type II protein secretion system complex"/>
    <property type="evidence" value="ECO:0007669"/>
    <property type="project" value="InterPro"/>
</dbReference>
<keyword evidence="4" id="KW-1003">Cell membrane</keyword>
<dbReference type="EMBL" id="FNYY01000023">
    <property type="protein sequence ID" value="SEK06850.1"/>
    <property type="molecule type" value="Genomic_DNA"/>
</dbReference>
<dbReference type="Gene3D" id="2.10.70.20">
    <property type="entry name" value="gspk-gspi-gspj complex like domains"/>
    <property type="match status" value="1"/>
</dbReference>
<dbReference type="PROSITE" id="PS00409">
    <property type="entry name" value="PROKAR_NTER_METHYL"/>
    <property type="match status" value="1"/>
</dbReference>
<dbReference type="InterPro" id="IPR010055">
    <property type="entry name" value="T2SS_protein-GspJ"/>
</dbReference>
<comment type="similarity">
    <text evidence="2">Belongs to the GSP J family.</text>
</comment>
<evidence type="ECO:0000313" key="11">
    <source>
        <dbReference type="EMBL" id="SEK06850.1"/>
    </source>
</evidence>